<protein>
    <submittedName>
        <fullName evidence="7">Uncharacterized protein</fullName>
    </submittedName>
</protein>
<feature type="transmembrane region" description="Helical" evidence="6">
    <location>
        <begin position="184"/>
        <end position="205"/>
    </location>
</feature>
<evidence type="ECO:0000256" key="2">
    <source>
        <dbReference type="ARBA" id="ARBA00008130"/>
    </source>
</evidence>
<evidence type="ECO:0000313" key="7">
    <source>
        <dbReference type="EMBL" id="CAE8601417.1"/>
    </source>
</evidence>
<evidence type="ECO:0000256" key="4">
    <source>
        <dbReference type="ARBA" id="ARBA00022989"/>
    </source>
</evidence>
<comment type="caution">
    <text evidence="7">The sequence shown here is derived from an EMBL/GenBank/DDBJ whole genome shotgun (WGS) entry which is preliminary data.</text>
</comment>
<evidence type="ECO:0000313" key="8">
    <source>
        <dbReference type="Proteomes" id="UP000654075"/>
    </source>
</evidence>
<comment type="similarity">
    <text evidence="2">Belongs to the archaeal/bacterial/fungal opsin family.</text>
</comment>
<dbReference type="AlphaFoldDB" id="A0A813ES95"/>
<accession>A0A813ES95</accession>
<feature type="non-terminal residue" evidence="7">
    <location>
        <position position="1"/>
    </location>
</feature>
<dbReference type="EMBL" id="CAJNNV010013138">
    <property type="protein sequence ID" value="CAE8601417.1"/>
    <property type="molecule type" value="Genomic_DNA"/>
</dbReference>
<proteinExistence type="inferred from homology"/>
<keyword evidence="3 6" id="KW-0812">Transmembrane</keyword>
<dbReference type="InterPro" id="IPR001425">
    <property type="entry name" value="Arc/bac/fun_rhodopsins"/>
</dbReference>
<reference evidence="7" key="1">
    <citation type="submission" date="2021-02" db="EMBL/GenBank/DDBJ databases">
        <authorList>
            <person name="Dougan E. K."/>
            <person name="Rhodes N."/>
            <person name="Thang M."/>
            <person name="Chan C."/>
        </authorList>
    </citation>
    <scope>NUCLEOTIDE SEQUENCE</scope>
</reference>
<sequence>ETQTLVPTLRSKCLPSLLLASMFATLGLVHATYDTGDLFVSHASRGGGFVAEGRPIYTMTFFEWVMDVPLMMVLSGYCAMGRPISELSGPVVVTNIYIIFCWASLTTSSATLRWSLIAMSWVMYTWASREMLGWVSNYERTAPQDLPSRSLRPVLSVGLIALFFVYGMVFTASVTGIMDAHSERMFYLCATLTSKLAFSIAFVIIRADEYHQMLTGVLKKVSISNIGMVSIMRGTFDLLLPCTVDA</sequence>
<dbReference type="OrthoDB" id="422579at2759"/>
<dbReference type="Proteomes" id="UP000654075">
    <property type="component" value="Unassembled WGS sequence"/>
</dbReference>
<feature type="transmembrane region" description="Helical" evidence="6">
    <location>
        <begin position="55"/>
        <end position="80"/>
    </location>
</feature>
<comment type="subcellular location">
    <subcellularLocation>
        <location evidence="1">Membrane</location>
        <topology evidence="1">Multi-pass membrane protein</topology>
    </subcellularLocation>
</comment>
<name>A0A813ES95_POLGL</name>
<feature type="transmembrane region" description="Helical" evidence="6">
    <location>
        <begin position="154"/>
        <end position="178"/>
    </location>
</feature>
<dbReference type="GO" id="GO:0016020">
    <property type="term" value="C:membrane"/>
    <property type="evidence" value="ECO:0007669"/>
    <property type="project" value="UniProtKB-SubCell"/>
</dbReference>
<evidence type="ECO:0000256" key="6">
    <source>
        <dbReference type="SAM" id="Phobius"/>
    </source>
</evidence>
<gene>
    <name evidence="7" type="ORF">PGLA1383_LOCUS19711</name>
</gene>
<keyword evidence="5 6" id="KW-0472">Membrane</keyword>
<organism evidence="7 8">
    <name type="scientific">Polarella glacialis</name>
    <name type="common">Dinoflagellate</name>
    <dbReference type="NCBI Taxonomy" id="89957"/>
    <lineage>
        <taxon>Eukaryota</taxon>
        <taxon>Sar</taxon>
        <taxon>Alveolata</taxon>
        <taxon>Dinophyceae</taxon>
        <taxon>Suessiales</taxon>
        <taxon>Suessiaceae</taxon>
        <taxon>Polarella</taxon>
    </lineage>
</organism>
<evidence type="ECO:0000256" key="3">
    <source>
        <dbReference type="ARBA" id="ARBA00022692"/>
    </source>
</evidence>
<dbReference type="SUPFAM" id="SSF81321">
    <property type="entry name" value="Family A G protein-coupled receptor-like"/>
    <property type="match status" value="1"/>
</dbReference>
<evidence type="ECO:0000256" key="1">
    <source>
        <dbReference type="ARBA" id="ARBA00004141"/>
    </source>
</evidence>
<dbReference type="Gene3D" id="1.20.1070.10">
    <property type="entry name" value="Rhodopsin 7-helix transmembrane proteins"/>
    <property type="match status" value="1"/>
</dbReference>
<keyword evidence="8" id="KW-1185">Reference proteome</keyword>
<feature type="non-terminal residue" evidence="7">
    <location>
        <position position="246"/>
    </location>
</feature>
<feature type="transmembrane region" description="Helical" evidence="6">
    <location>
        <begin position="87"/>
        <end position="105"/>
    </location>
</feature>
<dbReference type="Pfam" id="PF01036">
    <property type="entry name" value="Bac_rhodopsin"/>
    <property type="match status" value="1"/>
</dbReference>
<keyword evidence="4 6" id="KW-1133">Transmembrane helix</keyword>
<evidence type="ECO:0000256" key="5">
    <source>
        <dbReference type="ARBA" id="ARBA00023136"/>
    </source>
</evidence>